<proteinExistence type="predicted"/>
<sequence>MIVHPAKTKTMVITSRQKHQLAPLDLKLSLGSLPIEQVREHRVLGVTIDSELNWKCHLNNMNKTLSRNMFLFSQLRYYVDTSVLKLFYHAHILSHLSYASTLWDNCSDVHMMKLNSLHRRAAKLMVPNSSVTTDKKLKLLDLLPLNQQLKLNKALFMFRVTNKEVPEYIQSLFQRATNRYGSSKFIPPRPRLDLYKSSLAFSGSSVWNSLPTVLKHIPSVKAFKKQTHRHLFEV</sequence>
<keyword evidence="2" id="KW-1185">Reference proteome</keyword>
<accession>A0AAN9B0S0</accession>
<evidence type="ECO:0000313" key="2">
    <source>
        <dbReference type="Proteomes" id="UP001374579"/>
    </source>
</evidence>
<reference evidence="1 2" key="1">
    <citation type="submission" date="2024-02" db="EMBL/GenBank/DDBJ databases">
        <title>Chromosome-scale genome assembly of the rough periwinkle Littorina saxatilis.</title>
        <authorList>
            <person name="De Jode A."/>
            <person name="Faria R."/>
            <person name="Formenti G."/>
            <person name="Sims Y."/>
            <person name="Smith T.P."/>
            <person name="Tracey A."/>
            <person name="Wood J.M.D."/>
            <person name="Zagrodzka Z.B."/>
            <person name="Johannesson K."/>
            <person name="Butlin R.K."/>
            <person name="Leder E.H."/>
        </authorList>
    </citation>
    <scope>NUCLEOTIDE SEQUENCE [LARGE SCALE GENOMIC DNA]</scope>
    <source>
        <strain evidence="1">Snail1</strain>
        <tissue evidence="1">Muscle</tissue>
    </source>
</reference>
<protein>
    <recommendedName>
        <fullName evidence="3">Tick transposon</fullName>
    </recommendedName>
</protein>
<name>A0AAN9B0S0_9CAEN</name>
<dbReference type="EMBL" id="JBAMIC010000013">
    <property type="protein sequence ID" value="KAK7096772.1"/>
    <property type="molecule type" value="Genomic_DNA"/>
</dbReference>
<dbReference type="AlphaFoldDB" id="A0AAN9B0S0"/>
<evidence type="ECO:0008006" key="3">
    <source>
        <dbReference type="Google" id="ProtNLM"/>
    </source>
</evidence>
<dbReference type="Proteomes" id="UP001374579">
    <property type="component" value="Unassembled WGS sequence"/>
</dbReference>
<organism evidence="1 2">
    <name type="scientific">Littorina saxatilis</name>
    <dbReference type="NCBI Taxonomy" id="31220"/>
    <lineage>
        <taxon>Eukaryota</taxon>
        <taxon>Metazoa</taxon>
        <taxon>Spiralia</taxon>
        <taxon>Lophotrochozoa</taxon>
        <taxon>Mollusca</taxon>
        <taxon>Gastropoda</taxon>
        <taxon>Caenogastropoda</taxon>
        <taxon>Littorinimorpha</taxon>
        <taxon>Littorinoidea</taxon>
        <taxon>Littorinidae</taxon>
        <taxon>Littorina</taxon>
    </lineage>
</organism>
<gene>
    <name evidence="1" type="ORF">V1264_003836</name>
</gene>
<comment type="caution">
    <text evidence="1">The sequence shown here is derived from an EMBL/GenBank/DDBJ whole genome shotgun (WGS) entry which is preliminary data.</text>
</comment>
<evidence type="ECO:0000313" key="1">
    <source>
        <dbReference type="EMBL" id="KAK7096772.1"/>
    </source>
</evidence>